<evidence type="ECO:0000313" key="9">
    <source>
        <dbReference type="EMBL" id="SFI75285.1"/>
    </source>
</evidence>
<evidence type="ECO:0000256" key="2">
    <source>
        <dbReference type="ARBA" id="ARBA00002681"/>
    </source>
</evidence>
<name>A0A1I3KT45_9FLAO</name>
<dbReference type="GO" id="GO:0006098">
    <property type="term" value="P:pentose-phosphate shunt"/>
    <property type="evidence" value="ECO:0007669"/>
    <property type="project" value="UniProtKB-UniPathway"/>
</dbReference>
<gene>
    <name evidence="7" type="primary">pgl</name>
    <name evidence="9" type="ORF">SAMN05421638_0981</name>
</gene>
<dbReference type="GO" id="GO:0005975">
    <property type="term" value="P:carbohydrate metabolic process"/>
    <property type="evidence" value="ECO:0007669"/>
    <property type="project" value="UniProtKB-UniRule"/>
</dbReference>
<dbReference type="InterPro" id="IPR037171">
    <property type="entry name" value="NagB/RpiA_transferase-like"/>
</dbReference>
<dbReference type="InterPro" id="IPR039104">
    <property type="entry name" value="6PGL"/>
</dbReference>
<dbReference type="UniPathway" id="UPA00115">
    <property type="reaction ID" value="UER00409"/>
</dbReference>
<dbReference type="NCBIfam" id="TIGR01198">
    <property type="entry name" value="pgl"/>
    <property type="match status" value="1"/>
</dbReference>
<dbReference type="Gene3D" id="3.40.50.1360">
    <property type="match status" value="1"/>
</dbReference>
<dbReference type="InterPro" id="IPR006148">
    <property type="entry name" value="Glc/Gal-6P_isomerase"/>
</dbReference>
<dbReference type="AlphaFoldDB" id="A0A1I3KT45"/>
<comment type="similarity">
    <text evidence="4 7">Belongs to the glucosamine/galactosamine-6-phosphate isomerase family. 6-phosphogluconolactonase subfamily.</text>
</comment>
<evidence type="ECO:0000256" key="1">
    <source>
        <dbReference type="ARBA" id="ARBA00000832"/>
    </source>
</evidence>
<dbReference type="GO" id="GO:0017057">
    <property type="term" value="F:6-phosphogluconolactonase activity"/>
    <property type="evidence" value="ECO:0007669"/>
    <property type="project" value="UniProtKB-UniRule"/>
</dbReference>
<organism evidence="9 10">
    <name type="scientific">Kaistella treverensis</name>
    <dbReference type="NCBI Taxonomy" id="631455"/>
    <lineage>
        <taxon>Bacteria</taxon>
        <taxon>Pseudomonadati</taxon>
        <taxon>Bacteroidota</taxon>
        <taxon>Flavobacteriia</taxon>
        <taxon>Flavobacteriales</taxon>
        <taxon>Weeksellaceae</taxon>
        <taxon>Chryseobacterium group</taxon>
        <taxon>Kaistella</taxon>
    </lineage>
</organism>
<dbReference type="RefSeq" id="WP_177179776.1">
    <property type="nucleotide sequence ID" value="NZ_FORQ01000001.1"/>
</dbReference>
<dbReference type="EC" id="3.1.1.31" evidence="5 7"/>
<evidence type="ECO:0000313" key="10">
    <source>
        <dbReference type="Proteomes" id="UP000242560"/>
    </source>
</evidence>
<comment type="function">
    <text evidence="2 7">Hydrolysis of 6-phosphogluconolactone to 6-phosphogluconate.</text>
</comment>
<evidence type="ECO:0000259" key="8">
    <source>
        <dbReference type="Pfam" id="PF01182"/>
    </source>
</evidence>
<reference evidence="10" key="1">
    <citation type="submission" date="2016-10" db="EMBL/GenBank/DDBJ databases">
        <authorList>
            <person name="Varghese N."/>
            <person name="Submissions S."/>
        </authorList>
    </citation>
    <scope>NUCLEOTIDE SEQUENCE [LARGE SCALE GENOMIC DNA]</scope>
    <source>
        <strain evidence="10">DSM 22251</strain>
    </source>
</reference>
<dbReference type="PANTHER" id="PTHR11054">
    <property type="entry name" value="6-PHOSPHOGLUCONOLACTONASE"/>
    <property type="match status" value="1"/>
</dbReference>
<accession>A0A1I3KT45</accession>
<evidence type="ECO:0000256" key="4">
    <source>
        <dbReference type="ARBA" id="ARBA00010662"/>
    </source>
</evidence>
<dbReference type="CDD" id="cd01400">
    <property type="entry name" value="6PGL"/>
    <property type="match status" value="1"/>
</dbReference>
<evidence type="ECO:0000256" key="6">
    <source>
        <dbReference type="ARBA" id="ARBA00020337"/>
    </source>
</evidence>
<evidence type="ECO:0000256" key="5">
    <source>
        <dbReference type="ARBA" id="ARBA00013198"/>
    </source>
</evidence>
<evidence type="ECO:0000256" key="3">
    <source>
        <dbReference type="ARBA" id="ARBA00004961"/>
    </source>
</evidence>
<dbReference type="SUPFAM" id="SSF100950">
    <property type="entry name" value="NagB/RpiA/CoA transferase-like"/>
    <property type="match status" value="1"/>
</dbReference>
<feature type="domain" description="Glucosamine/galactosamine-6-phosphate isomerase" evidence="8">
    <location>
        <begin position="9"/>
        <end position="230"/>
    </location>
</feature>
<dbReference type="PANTHER" id="PTHR11054:SF0">
    <property type="entry name" value="6-PHOSPHOGLUCONOLACTONASE"/>
    <property type="match status" value="1"/>
</dbReference>
<comment type="pathway">
    <text evidence="3 7">Carbohydrate degradation; pentose phosphate pathway; D-ribulose 5-phosphate from D-glucose 6-phosphate (oxidative stage): step 2/3.</text>
</comment>
<protein>
    <recommendedName>
        <fullName evidence="6 7">6-phosphogluconolactonase</fullName>
        <shortName evidence="7">6PGL</shortName>
        <ecNumber evidence="5 7">3.1.1.31</ecNumber>
    </recommendedName>
</protein>
<dbReference type="Proteomes" id="UP000242560">
    <property type="component" value="Unassembled WGS sequence"/>
</dbReference>
<dbReference type="InterPro" id="IPR005900">
    <property type="entry name" value="6-phosphogluconolactonase_DevB"/>
</dbReference>
<dbReference type="EMBL" id="FORQ01000001">
    <property type="protein sequence ID" value="SFI75285.1"/>
    <property type="molecule type" value="Genomic_DNA"/>
</dbReference>
<keyword evidence="7" id="KW-0378">Hydrolase</keyword>
<dbReference type="Pfam" id="PF01182">
    <property type="entry name" value="Glucosamine_iso"/>
    <property type="match status" value="1"/>
</dbReference>
<keyword evidence="10" id="KW-1185">Reference proteome</keyword>
<comment type="catalytic activity">
    <reaction evidence="1 7">
        <text>6-phospho-D-glucono-1,5-lactone + H2O = 6-phospho-D-gluconate + H(+)</text>
        <dbReference type="Rhea" id="RHEA:12556"/>
        <dbReference type="ChEBI" id="CHEBI:15377"/>
        <dbReference type="ChEBI" id="CHEBI:15378"/>
        <dbReference type="ChEBI" id="CHEBI:57955"/>
        <dbReference type="ChEBI" id="CHEBI:58759"/>
        <dbReference type="EC" id="3.1.1.31"/>
    </reaction>
</comment>
<proteinExistence type="inferred from homology"/>
<sequence length="249" mass="27939">MNIKIFKNVEELNISLAEKICEVAEFAIKNRGEFTFVLSGGDSPKKLYQQLASESYKDRIDWSKTYFFFGDERFVPEGDAQRNSLMIKNLLLEPLKIPTSQIYDFDTSGTPEEAAEKYNAAIATHFQDSPIDFDFNLLGLGSNAHTASLFPHTDVLAENEAAVKSVYVEEVGMHRITMTAPLINQSRNIVFIVFGSDKADAVYHVLEDKNASAELYPARLISTDENKTVWYLDEAAAAKLSEKKKNSGF</sequence>
<evidence type="ECO:0000256" key="7">
    <source>
        <dbReference type="RuleBase" id="RU365095"/>
    </source>
</evidence>